<dbReference type="SUPFAM" id="SSF55550">
    <property type="entry name" value="SH2 domain"/>
    <property type="match status" value="1"/>
</dbReference>
<dbReference type="InterPro" id="IPR000980">
    <property type="entry name" value="SH2"/>
</dbReference>
<dbReference type="PANTHER" id="PTHR14388:SF5">
    <property type="entry name" value="SH2 DOMAIN-CONTAINING PROTEIN 4A"/>
    <property type="match status" value="1"/>
</dbReference>
<dbReference type="EMBL" id="JAICCE010000023">
    <property type="protein sequence ID" value="KAG9261148.1"/>
    <property type="molecule type" value="Genomic_DNA"/>
</dbReference>
<evidence type="ECO:0000313" key="6">
    <source>
        <dbReference type="Proteomes" id="UP000752171"/>
    </source>
</evidence>
<gene>
    <name evidence="5" type="primary">SH2D4A</name>
    <name evidence="4" type="ORF">AMEX_G26127</name>
    <name evidence="5" type="ORF">AMEX_G26179</name>
</gene>
<sequence>MINRKPGMRRSLSTSSRDEIIRWFKEKQTLRVCLQQGESRVAPWFHGIITREEAEDLLKSGSAGSFLVRVSERIFGYVLSYRT</sequence>
<dbReference type="OrthoDB" id="10003345at2759"/>
<name>A0A8T2KWP4_ASTMX</name>
<dbReference type="PANTHER" id="PTHR14388">
    <property type="entry name" value="T CELL-SPECIFIC ADAPTER PROTEIN TSAD"/>
    <property type="match status" value="1"/>
</dbReference>
<comment type="caution">
    <text evidence="5">The sequence shown here is derived from an EMBL/GenBank/DDBJ whole genome shotgun (WGS) entry which is preliminary data.</text>
</comment>
<dbReference type="PROSITE" id="PS50001">
    <property type="entry name" value="SH2"/>
    <property type="match status" value="1"/>
</dbReference>
<dbReference type="EMBL" id="JAICCE010000023">
    <property type="protein sequence ID" value="KAG9261191.1"/>
    <property type="molecule type" value="Genomic_DNA"/>
</dbReference>
<dbReference type="Proteomes" id="UP000752171">
    <property type="component" value="Unassembled WGS sequence"/>
</dbReference>
<organism evidence="5 6">
    <name type="scientific">Astyanax mexicanus</name>
    <name type="common">Blind cave fish</name>
    <name type="synonym">Astyanax fasciatus mexicanus</name>
    <dbReference type="NCBI Taxonomy" id="7994"/>
    <lineage>
        <taxon>Eukaryota</taxon>
        <taxon>Metazoa</taxon>
        <taxon>Chordata</taxon>
        <taxon>Craniata</taxon>
        <taxon>Vertebrata</taxon>
        <taxon>Euteleostomi</taxon>
        <taxon>Actinopterygii</taxon>
        <taxon>Neopterygii</taxon>
        <taxon>Teleostei</taxon>
        <taxon>Ostariophysi</taxon>
        <taxon>Characiformes</taxon>
        <taxon>Characoidei</taxon>
        <taxon>Acestrorhamphidae</taxon>
        <taxon>Acestrorhamphinae</taxon>
        <taxon>Astyanax</taxon>
    </lineage>
</organism>
<evidence type="ECO:0000256" key="1">
    <source>
        <dbReference type="ARBA" id="ARBA00022999"/>
    </source>
</evidence>
<accession>A0A8T2KWP4</accession>
<evidence type="ECO:0000313" key="4">
    <source>
        <dbReference type="EMBL" id="KAG9261148.1"/>
    </source>
</evidence>
<evidence type="ECO:0000313" key="5">
    <source>
        <dbReference type="EMBL" id="KAG9261191.1"/>
    </source>
</evidence>
<proteinExistence type="predicted"/>
<dbReference type="Pfam" id="PF00017">
    <property type="entry name" value="SH2"/>
    <property type="match status" value="1"/>
</dbReference>
<feature type="domain" description="SH2" evidence="3">
    <location>
        <begin position="44"/>
        <end position="83"/>
    </location>
</feature>
<dbReference type="Gene3D" id="3.30.505.10">
    <property type="entry name" value="SH2 domain"/>
    <property type="match status" value="1"/>
</dbReference>
<protein>
    <submittedName>
        <fullName evidence="5">SH2 domain-containing protein 4A-like</fullName>
    </submittedName>
</protein>
<keyword evidence="1 2" id="KW-0727">SH2 domain</keyword>
<dbReference type="InterPro" id="IPR036860">
    <property type="entry name" value="SH2_dom_sf"/>
</dbReference>
<dbReference type="AlphaFoldDB" id="A0A8T2KWP4"/>
<dbReference type="GO" id="GO:0005737">
    <property type="term" value="C:cytoplasm"/>
    <property type="evidence" value="ECO:0007669"/>
    <property type="project" value="TreeGrafter"/>
</dbReference>
<evidence type="ECO:0000259" key="3">
    <source>
        <dbReference type="PROSITE" id="PS50001"/>
    </source>
</evidence>
<evidence type="ECO:0000256" key="2">
    <source>
        <dbReference type="PROSITE-ProRule" id="PRU00191"/>
    </source>
</evidence>
<reference evidence="5 6" key="1">
    <citation type="submission" date="2021-07" db="EMBL/GenBank/DDBJ databases">
        <authorList>
            <person name="Imarazene B."/>
            <person name="Zahm M."/>
            <person name="Klopp C."/>
            <person name="Cabau C."/>
            <person name="Beille S."/>
            <person name="Jouanno E."/>
            <person name="Castinel A."/>
            <person name="Lluch J."/>
            <person name="Gil L."/>
            <person name="Kuchtly C."/>
            <person name="Lopez Roques C."/>
            <person name="Donnadieu C."/>
            <person name="Parrinello H."/>
            <person name="Journot L."/>
            <person name="Du K."/>
            <person name="Schartl M."/>
            <person name="Retaux S."/>
            <person name="Guiguen Y."/>
        </authorList>
    </citation>
    <scope>NUCLEOTIDE SEQUENCE [LARGE SCALE GENOMIC DNA]</scope>
    <source>
        <strain evidence="5">Pach_M1</strain>
        <tissue evidence="5">Testis</tissue>
    </source>
</reference>